<organism evidence="2 3">
    <name type="scientific">Eucalyptus globulus</name>
    <name type="common">Tasmanian blue gum</name>
    <dbReference type="NCBI Taxonomy" id="34317"/>
    <lineage>
        <taxon>Eukaryota</taxon>
        <taxon>Viridiplantae</taxon>
        <taxon>Streptophyta</taxon>
        <taxon>Embryophyta</taxon>
        <taxon>Tracheophyta</taxon>
        <taxon>Spermatophyta</taxon>
        <taxon>Magnoliopsida</taxon>
        <taxon>eudicotyledons</taxon>
        <taxon>Gunneridae</taxon>
        <taxon>Pentapetalae</taxon>
        <taxon>rosids</taxon>
        <taxon>malvids</taxon>
        <taxon>Myrtales</taxon>
        <taxon>Myrtaceae</taxon>
        <taxon>Myrtoideae</taxon>
        <taxon>Eucalypteae</taxon>
        <taxon>Eucalyptus</taxon>
    </lineage>
</organism>
<proteinExistence type="predicted"/>
<evidence type="ECO:0000256" key="1">
    <source>
        <dbReference type="SAM" id="MobiDB-lite"/>
    </source>
</evidence>
<sequence>MDLQNSLNPEFYPHHRYSPLIIGQVAEHSHGGFSSIGSRTLLQELEQRRQAAFLHDNHLVPVTAVRERSQPSRSLNSNRQGPLVKRGDVGPNPSPNRIITRKPGQRELNTTTLTFGIEDTEQPLQVPEGSVEEERDLLKIGGTGHVDDAAEDVVGLALAS</sequence>
<dbReference type="Proteomes" id="UP001634007">
    <property type="component" value="Unassembled WGS sequence"/>
</dbReference>
<gene>
    <name evidence="2" type="ORF">ACJRO7_014662</name>
</gene>
<name>A0ABD3L0X6_EUCGL</name>
<reference evidence="2 3" key="1">
    <citation type="submission" date="2024-11" db="EMBL/GenBank/DDBJ databases">
        <title>Chromosome-level genome assembly of Eucalyptus globulus Labill. provides insights into its genome evolution.</title>
        <authorList>
            <person name="Li X."/>
        </authorList>
    </citation>
    <scope>NUCLEOTIDE SEQUENCE [LARGE SCALE GENOMIC DNA]</scope>
    <source>
        <strain evidence="2">CL2024</strain>
        <tissue evidence="2">Fresh tender leaves</tissue>
    </source>
</reference>
<evidence type="ECO:0000313" key="3">
    <source>
        <dbReference type="Proteomes" id="UP001634007"/>
    </source>
</evidence>
<dbReference type="AlphaFoldDB" id="A0ABD3L0X6"/>
<accession>A0ABD3L0X6</accession>
<protein>
    <submittedName>
        <fullName evidence="2">Uncharacterized protein</fullName>
    </submittedName>
</protein>
<evidence type="ECO:0000313" key="2">
    <source>
        <dbReference type="EMBL" id="KAL3745580.1"/>
    </source>
</evidence>
<feature type="region of interest" description="Disordered" evidence="1">
    <location>
        <begin position="66"/>
        <end position="101"/>
    </location>
</feature>
<comment type="caution">
    <text evidence="2">The sequence shown here is derived from an EMBL/GenBank/DDBJ whole genome shotgun (WGS) entry which is preliminary data.</text>
</comment>
<feature type="compositionally biased region" description="Polar residues" evidence="1">
    <location>
        <begin position="71"/>
        <end position="80"/>
    </location>
</feature>
<dbReference type="EMBL" id="JBJKBG010000003">
    <property type="protein sequence ID" value="KAL3745580.1"/>
    <property type="molecule type" value="Genomic_DNA"/>
</dbReference>
<keyword evidence="3" id="KW-1185">Reference proteome</keyword>